<dbReference type="GO" id="GO:0005829">
    <property type="term" value="C:cytosol"/>
    <property type="evidence" value="ECO:0007669"/>
    <property type="project" value="TreeGrafter"/>
</dbReference>
<evidence type="ECO:0000313" key="5">
    <source>
        <dbReference type="Ensembl" id="ENSOTSP00005121582.1"/>
    </source>
</evidence>
<reference evidence="5" key="2">
    <citation type="submission" date="2025-08" db="UniProtKB">
        <authorList>
            <consortium name="Ensembl"/>
        </authorList>
    </citation>
    <scope>IDENTIFICATION</scope>
</reference>
<evidence type="ECO:0000256" key="2">
    <source>
        <dbReference type="ARBA" id="ARBA00022679"/>
    </source>
</evidence>
<keyword evidence="1" id="KW-0489">Methyltransferase</keyword>
<feature type="signal peptide" evidence="4">
    <location>
        <begin position="1"/>
        <end position="18"/>
    </location>
</feature>
<name>A0AAZ3PXH6_ONCTS</name>
<dbReference type="Ensembl" id="ENSOTST00005152121.1">
    <property type="protein sequence ID" value="ENSOTSP00005121582.1"/>
    <property type="gene ID" value="ENSOTSG00005075251.1"/>
</dbReference>
<dbReference type="GeneTree" id="ENSGT00390000005323"/>
<accession>A0AAZ3PXH6</accession>
<keyword evidence="3" id="KW-0949">S-adenosyl-L-methionine</keyword>
<sequence length="113" mass="12643">MELLHALLLQLCPQQVNSMTLYLWIHQFSNNKRSSGINPQSLPPNSDFSMVAGVFTEPNTWDCVATCFFINTAHNVIDYVETIWNFLKSGGVWINLGGESLSPPPSLRMISPC</sequence>
<reference evidence="5" key="3">
    <citation type="submission" date="2025-09" db="UniProtKB">
        <authorList>
            <consortium name="Ensembl"/>
        </authorList>
    </citation>
    <scope>IDENTIFICATION</scope>
</reference>
<dbReference type="GO" id="GO:0032259">
    <property type="term" value="P:methylation"/>
    <property type="evidence" value="ECO:0007669"/>
    <property type="project" value="UniProtKB-KW"/>
</dbReference>
<proteinExistence type="predicted"/>
<evidence type="ECO:0000256" key="4">
    <source>
        <dbReference type="SAM" id="SignalP"/>
    </source>
</evidence>
<dbReference type="Proteomes" id="UP000694402">
    <property type="component" value="Unassembled WGS sequence"/>
</dbReference>
<organism evidence="5 6">
    <name type="scientific">Oncorhynchus tshawytscha</name>
    <name type="common">Chinook salmon</name>
    <name type="synonym">Salmo tshawytscha</name>
    <dbReference type="NCBI Taxonomy" id="74940"/>
    <lineage>
        <taxon>Eukaryota</taxon>
        <taxon>Metazoa</taxon>
        <taxon>Chordata</taxon>
        <taxon>Craniata</taxon>
        <taxon>Vertebrata</taxon>
        <taxon>Euteleostomi</taxon>
        <taxon>Actinopterygii</taxon>
        <taxon>Neopterygii</taxon>
        <taxon>Teleostei</taxon>
        <taxon>Protacanthopterygii</taxon>
        <taxon>Salmoniformes</taxon>
        <taxon>Salmonidae</taxon>
        <taxon>Salmoninae</taxon>
        <taxon>Oncorhynchus</taxon>
    </lineage>
</organism>
<keyword evidence="4" id="KW-0732">Signal</keyword>
<dbReference type="GO" id="GO:0030735">
    <property type="term" value="F:carnosine N-methyltransferase activity"/>
    <property type="evidence" value="ECO:0007669"/>
    <property type="project" value="TreeGrafter"/>
</dbReference>
<dbReference type="InterPro" id="IPR012901">
    <property type="entry name" value="CARME"/>
</dbReference>
<evidence type="ECO:0000313" key="6">
    <source>
        <dbReference type="Proteomes" id="UP000694402"/>
    </source>
</evidence>
<feature type="chain" id="PRO_5044341203" evidence="4">
    <location>
        <begin position="19"/>
        <end position="113"/>
    </location>
</feature>
<dbReference type="GO" id="GO:0035498">
    <property type="term" value="P:carnosine metabolic process"/>
    <property type="evidence" value="ECO:0007669"/>
    <property type="project" value="TreeGrafter"/>
</dbReference>
<dbReference type="SMART" id="SM01296">
    <property type="entry name" value="N2227"/>
    <property type="match status" value="1"/>
</dbReference>
<dbReference type="PANTHER" id="PTHR12303:SF6">
    <property type="entry name" value="CARNOSINE N-METHYLTRANSFERASE"/>
    <property type="match status" value="1"/>
</dbReference>
<keyword evidence="2" id="KW-0808">Transferase</keyword>
<dbReference type="AlphaFoldDB" id="A0AAZ3PXH6"/>
<reference evidence="6" key="1">
    <citation type="journal article" date="2018" name="PLoS ONE">
        <title>Chinook salmon (Oncorhynchus tshawytscha) genome and transcriptome.</title>
        <authorList>
            <person name="Christensen K.A."/>
            <person name="Leong J.S."/>
            <person name="Sakhrani D."/>
            <person name="Biagi C.A."/>
            <person name="Minkley D.R."/>
            <person name="Withler R.E."/>
            <person name="Rondeau E.B."/>
            <person name="Koop B.F."/>
            <person name="Devlin R.H."/>
        </authorList>
    </citation>
    <scope>NUCLEOTIDE SEQUENCE [LARGE SCALE GENOMIC DNA]</scope>
</reference>
<protein>
    <submittedName>
        <fullName evidence="5">Carnosine N-methyltransferase 1</fullName>
    </submittedName>
</protein>
<evidence type="ECO:0000256" key="1">
    <source>
        <dbReference type="ARBA" id="ARBA00022603"/>
    </source>
</evidence>
<keyword evidence="6" id="KW-1185">Reference proteome</keyword>
<dbReference type="Pfam" id="PF07942">
    <property type="entry name" value="CARME"/>
    <property type="match status" value="1"/>
</dbReference>
<dbReference type="PANTHER" id="PTHR12303">
    <property type="entry name" value="CARNOSINE N-METHYLTRANSFERASE"/>
    <property type="match status" value="1"/>
</dbReference>
<dbReference type="GO" id="GO:0005634">
    <property type="term" value="C:nucleus"/>
    <property type="evidence" value="ECO:0007669"/>
    <property type="project" value="TreeGrafter"/>
</dbReference>
<evidence type="ECO:0000256" key="3">
    <source>
        <dbReference type="ARBA" id="ARBA00022691"/>
    </source>
</evidence>